<organism evidence="2">
    <name type="scientific">Marseillevirus sp</name>
    <dbReference type="NCBI Taxonomy" id="2809551"/>
    <lineage>
        <taxon>Viruses</taxon>
        <taxon>Varidnaviria</taxon>
        <taxon>Bamfordvirae</taxon>
        <taxon>Nucleocytoviricota</taxon>
        <taxon>Megaviricetes</taxon>
        <taxon>Pimascovirales</taxon>
        <taxon>Pimascovirales incertae sedis</taxon>
        <taxon>Marseilleviridae</taxon>
        <taxon>Marseillevirus</taxon>
    </lineage>
</organism>
<dbReference type="InterPro" id="IPR011009">
    <property type="entry name" value="Kinase-like_dom_sf"/>
</dbReference>
<feature type="domain" description="Protein kinase" evidence="1">
    <location>
        <begin position="1"/>
        <end position="254"/>
    </location>
</feature>
<dbReference type="SUPFAM" id="SSF56112">
    <property type="entry name" value="Protein kinase-like (PK-like)"/>
    <property type="match status" value="1"/>
</dbReference>
<dbReference type="SMART" id="SM00220">
    <property type="entry name" value="S_TKc"/>
    <property type="match status" value="1"/>
</dbReference>
<evidence type="ECO:0000313" key="2">
    <source>
        <dbReference type="EMBL" id="WNL50488.1"/>
    </source>
</evidence>
<sequence>MSFRKQGEWITIGYTLKTPKERREAFNDVIVSACFSGEKKVKKEKDGILVSSGKKCSPYIFCLSHARLQKNIVSMLYEPFTGFTLEDYAPLKPFDFSQALRVGKHMCKAVAFIHRLGICHRNLNPDAFVVVLENKSGRSKATAKLWKFGNSLSLKKWGLGEDVLPAISTYSAPETRVKTNILTSQDWVYADRYSLGRCLEYLFTMGKEEKAGTSKKKKSGIEPEELADFIESLQVPRARRRPSALEAVNFFEQL</sequence>
<proteinExistence type="predicted"/>
<dbReference type="PROSITE" id="PS50011">
    <property type="entry name" value="PROTEIN_KINASE_DOM"/>
    <property type="match status" value="1"/>
</dbReference>
<name>A0AA96IY89_9VIRU</name>
<dbReference type="Gene3D" id="1.10.510.10">
    <property type="entry name" value="Transferase(Phosphotransferase) domain 1"/>
    <property type="match status" value="1"/>
</dbReference>
<dbReference type="Pfam" id="PF00069">
    <property type="entry name" value="Pkinase"/>
    <property type="match status" value="1"/>
</dbReference>
<dbReference type="InterPro" id="IPR000719">
    <property type="entry name" value="Prot_kinase_dom"/>
</dbReference>
<accession>A0AA96IY89</accession>
<dbReference type="GO" id="GO:0005524">
    <property type="term" value="F:ATP binding"/>
    <property type="evidence" value="ECO:0007669"/>
    <property type="project" value="InterPro"/>
</dbReference>
<dbReference type="GO" id="GO:0004672">
    <property type="term" value="F:protein kinase activity"/>
    <property type="evidence" value="ECO:0007669"/>
    <property type="project" value="InterPro"/>
</dbReference>
<keyword evidence="2" id="KW-0808">Transferase</keyword>
<gene>
    <name evidence="2" type="ORF">MarDSR_449</name>
</gene>
<protein>
    <submittedName>
        <fullName evidence="2">Serine threonine protein kinase</fullName>
    </submittedName>
</protein>
<evidence type="ECO:0000259" key="1">
    <source>
        <dbReference type="PROSITE" id="PS50011"/>
    </source>
</evidence>
<reference evidence="2" key="1">
    <citation type="submission" date="2023-07" db="EMBL/GenBank/DDBJ databases">
        <authorList>
            <person name="Xia Y."/>
        </authorList>
    </citation>
    <scope>NUCLEOTIDE SEQUENCE</scope>
    <source>
        <strain evidence="2">E</strain>
    </source>
</reference>
<dbReference type="EMBL" id="OR343189">
    <property type="protein sequence ID" value="WNL50488.1"/>
    <property type="molecule type" value="Genomic_DNA"/>
</dbReference>
<keyword evidence="2" id="KW-0418">Kinase</keyword>